<evidence type="ECO:0000313" key="3">
    <source>
        <dbReference type="Proteomes" id="UP000276133"/>
    </source>
</evidence>
<dbReference type="GO" id="GO:0035869">
    <property type="term" value="C:ciliary transition zone"/>
    <property type="evidence" value="ECO:0007669"/>
    <property type="project" value="TreeGrafter"/>
</dbReference>
<dbReference type="PANTHER" id="PTHR20837:SF0">
    <property type="entry name" value="COILED-COIL AND C2 DOMAIN-CONTAINING PROTEIN 2A"/>
    <property type="match status" value="1"/>
</dbReference>
<dbReference type="STRING" id="10195.A0A3M7RB25"/>
<feature type="region of interest" description="Disordered" evidence="1">
    <location>
        <begin position="105"/>
        <end position="127"/>
    </location>
</feature>
<dbReference type="AlphaFoldDB" id="A0A3M7RB25"/>
<reference evidence="2 3" key="1">
    <citation type="journal article" date="2018" name="Sci. Rep.">
        <title>Genomic signatures of local adaptation to the degree of environmental predictability in rotifers.</title>
        <authorList>
            <person name="Franch-Gras L."/>
            <person name="Hahn C."/>
            <person name="Garcia-Roger E.M."/>
            <person name="Carmona M.J."/>
            <person name="Serra M."/>
            <person name="Gomez A."/>
        </authorList>
    </citation>
    <scope>NUCLEOTIDE SEQUENCE [LARGE SCALE GENOMIC DNA]</scope>
    <source>
        <strain evidence="2">HYR1</strain>
    </source>
</reference>
<dbReference type="InterPro" id="IPR052434">
    <property type="entry name" value="Tectonic-like_complex_comp"/>
</dbReference>
<keyword evidence="3" id="KW-1185">Reference proteome</keyword>
<organism evidence="2 3">
    <name type="scientific">Brachionus plicatilis</name>
    <name type="common">Marine rotifer</name>
    <name type="synonym">Brachionus muelleri</name>
    <dbReference type="NCBI Taxonomy" id="10195"/>
    <lineage>
        <taxon>Eukaryota</taxon>
        <taxon>Metazoa</taxon>
        <taxon>Spiralia</taxon>
        <taxon>Gnathifera</taxon>
        <taxon>Rotifera</taxon>
        <taxon>Eurotatoria</taxon>
        <taxon>Monogononta</taxon>
        <taxon>Pseudotrocha</taxon>
        <taxon>Ploima</taxon>
        <taxon>Brachionidae</taxon>
        <taxon>Brachionus</taxon>
    </lineage>
</organism>
<dbReference type="PANTHER" id="PTHR20837">
    <property type="entry name" value="CENTROSOMAL PROTEIN-RELATED"/>
    <property type="match status" value="1"/>
</dbReference>
<dbReference type="GO" id="GO:1904491">
    <property type="term" value="P:protein localization to ciliary transition zone"/>
    <property type="evidence" value="ECO:0007669"/>
    <property type="project" value="TreeGrafter"/>
</dbReference>
<protein>
    <submittedName>
        <fullName evidence="2">Coiled-coil and C2 domain-containing 2A isoform X4</fullName>
    </submittedName>
</protein>
<dbReference type="OrthoDB" id="2162143at2759"/>
<comment type="caution">
    <text evidence="2">The sequence shown here is derived from an EMBL/GenBank/DDBJ whole genome shotgun (WGS) entry which is preliminary data.</text>
</comment>
<feature type="compositionally biased region" description="Basic and acidic residues" evidence="1">
    <location>
        <begin position="105"/>
        <end position="121"/>
    </location>
</feature>
<dbReference type="Proteomes" id="UP000276133">
    <property type="component" value="Unassembled WGS sequence"/>
</dbReference>
<gene>
    <name evidence="2" type="ORF">BpHYR1_037569</name>
</gene>
<proteinExistence type="predicted"/>
<name>A0A3M7RB25_BRAPC</name>
<evidence type="ECO:0000256" key="1">
    <source>
        <dbReference type="SAM" id="MobiDB-lite"/>
    </source>
</evidence>
<sequence>MNEKFIFGKPKEQQQNFHRLNDLNALTQSNGTNDNLSGYKLPDYFRLDQAIEEFNFVKDEDLDNDKRFKMIMLRDQMEPEFRGFQMIPVYDRLIKRAQFDEYERRKQRELTGEEEVEKPNEKMSSTKLNQRMNQIDIVRNRGRKYVEKIRQKIIKEFRFAQSQKTLADMIFEEQMPNINAIGNLFWTLYVEPKRPLYPRRRERKKIKGQNISPDDVSILVTVVNAYSLPVRRENIRNDPMKTIKDPISGRTIRVHENIAGDSLVQPFVEVTFQEEVRRTVTANGPNASWNTELKFQFHLKKLYLEKLKYLGKNKKLLLYMNDLIQFNHRNLNF</sequence>
<dbReference type="EMBL" id="REGN01003850">
    <property type="protein sequence ID" value="RNA20455.1"/>
    <property type="molecule type" value="Genomic_DNA"/>
</dbReference>
<dbReference type="GO" id="GO:1905515">
    <property type="term" value="P:non-motile cilium assembly"/>
    <property type="evidence" value="ECO:0007669"/>
    <property type="project" value="TreeGrafter"/>
</dbReference>
<accession>A0A3M7RB25</accession>
<evidence type="ECO:0000313" key="2">
    <source>
        <dbReference type="EMBL" id="RNA20455.1"/>
    </source>
</evidence>